<evidence type="ECO:0000259" key="4">
    <source>
        <dbReference type="Pfam" id="PF00588"/>
    </source>
</evidence>
<dbReference type="GO" id="GO:0008173">
    <property type="term" value="F:RNA methyltransferase activity"/>
    <property type="evidence" value="ECO:0007669"/>
    <property type="project" value="InterPro"/>
</dbReference>
<dbReference type="InterPro" id="IPR004441">
    <property type="entry name" value="rRNA_MeTrfase_TrmH"/>
</dbReference>
<evidence type="ECO:0000256" key="1">
    <source>
        <dbReference type="ARBA" id="ARBA00022603"/>
    </source>
</evidence>
<keyword evidence="2" id="KW-0808">Transferase</keyword>
<accession>A0A813HZ62</accession>
<dbReference type="PANTHER" id="PTHR46429">
    <property type="entry name" value="23S RRNA (GUANOSINE-2'-O-)-METHYLTRANSFERASE RLMB"/>
    <property type="match status" value="1"/>
</dbReference>
<dbReference type="Gene3D" id="3.40.1280.10">
    <property type="match status" value="1"/>
</dbReference>
<dbReference type="OrthoDB" id="420829at2759"/>
<evidence type="ECO:0000256" key="2">
    <source>
        <dbReference type="ARBA" id="ARBA00022679"/>
    </source>
</evidence>
<dbReference type="Pfam" id="PF00588">
    <property type="entry name" value="SpoU_methylase"/>
    <property type="match status" value="1"/>
</dbReference>
<evidence type="ECO:0000256" key="3">
    <source>
        <dbReference type="SAM" id="MobiDB-lite"/>
    </source>
</evidence>
<organism evidence="5 6">
    <name type="scientific">Polarella glacialis</name>
    <name type="common">Dinoflagellate</name>
    <dbReference type="NCBI Taxonomy" id="89957"/>
    <lineage>
        <taxon>Eukaryota</taxon>
        <taxon>Sar</taxon>
        <taxon>Alveolata</taxon>
        <taxon>Dinophyceae</taxon>
        <taxon>Suessiales</taxon>
        <taxon>Suessiaceae</taxon>
        <taxon>Polarella</taxon>
    </lineage>
</organism>
<proteinExistence type="predicted"/>
<evidence type="ECO:0000313" key="5">
    <source>
        <dbReference type="EMBL" id="CAE8642913.1"/>
    </source>
</evidence>
<dbReference type="GO" id="GO:0003723">
    <property type="term" value="F:RNA binding"/>
    <property type="evidence" value="ECO:0007669"/>
    <property type="project" value="InterPro"/>
</dbReference>
<keyword evidence="1" id="KW-0489">Methyltransferase</keyword>
<dbReference type="SUPFAM" id="SSF75217">
    <property type="entry name" value="alpha/beta knot"/>
    <property type="match status" value="1"/>
</dbReference>
<feature type="region of interest" description="Disordered" evidence="3">
    <location>
        <begin position="105"/>
        <end position="133"/>
    </location>
</feature>
<dbReference type="AlphaFoldDB" id="A0A813HZ62"/>
<protein>
    <recommendedName>
        <fullName evidence="4">tRNA/rRNA methyltransferase SpoU type domain-containing protein</fullName>
    </recommendedName>
</protein>
<keyword evidence="6" id="KW-1185">Reference proteome</keyword>
<dbReference type="InterPro" id="IPR029026">
    <property type="entry name" value="tRNA_m1G_MTases_N"/>
</dbReference>
<dbReference type="Proteomes" id="UP000654075">
    <property type="component" value="Unassembled WGS sequence"/>
</dbReference>
<gene>
    <name evidence="5" type="ORF">PGLA1383_LOCUS57303</name>
</gene>
<dbReference type="InterPro" id="IPR029028">
    <property type="entry name" value="Alpha/beta_knot_MTases"/>
</dbReference>
<dbReference type="GO" id="GO:0005829">
    <property type="term" value="C:cytosol"/>
    <property type="evidence" value="ECO:0007669"/>
    <property type="project" value="TreeGrafter"/>
</dbReference>
<sequence>MSLLLTMQLAQPARRLWHPSAKAVRVCGLPAYNLALQAYSSPATNGQFQSTGPSPEVIHVTDPGDPRLVLYRQKRRRGKHDEAEHDAQVRILTLRASAASAEHLQDAEAASRSWPGETSALPTSRSSKGKTESESECVVGLHYSWDCLRRLGEARAAGRSVLVDSLLAPSTGPENGPSQKLLSLATGLVPVIYTVEPKVFQSEFQSKEAGQAASACSFAVAYPVSQPLLALRPPILVLDEVESARNIGEILRSALHLGVTSVVASRGSWNCLTGRAARTSMGWIYHIDFHLADQLPEALQDLRASGVRIYTAESDATEAVIPHLPHGDRRWALVMGNEESGVSEQSRALSDQVVCVPQRGGASLNVANAASICLYELGRHMLP</sequence>
<dbReference type="GO" id="GO:0032259">
    <property type="term" value="P:methylation"/>
    <property type="evidence" value="ECO:0007669"/>
    <property type="project" value="UniProtKB-KW"/>
</dbReference>
<comment type="caution">
    <text evidence="5">The sequence shown here is derived from an EMBL/GenBank/DDBJ whole genome shotgun (WGS) entry which is preliminary data.</text>
</comment>
<dbReference type="CDD" id="cd18095">
    <property type="entry name" value="SpoU-like_rRNA-MTase"/>
    <property type="match status" value="1"/>
</dbReference>
<dbReference type="EMBL" id="CAJNNV010033225">
    <property type="protein sequence ID" value="CAE8642913.1"/>
    <property type="molecule type" value="Genomic_DNA"/>
</dbReference>
<feature type="domain" description="tRNA/rRNA methyltransferase SpoU type" evidence="4">
    <location>
        <begin position="235"/>
        <end position="375"/>
    </location>
</feature>
<reference evidence="5" key="1">
    <citation type="submission" date="2021-02" db="EMBL/GenBank/DDBJ databases">
        <authorList>
            <person name="Dougan E. K."/>
            <person name="Rhodes N."/>
            <person name="Thang M."/>
            <person name="Chan C."/>
        </authorList>
    </citation>
    <scope>NUCLEOTIDE SEQUENCE</scope>
</reference>
<dbReference type="GO" id="GO:0006396">
    <property type="term" value="P:RNA processing"/>
    <property type="evidence" value="ECO:0007669"/>
    <property type="project" value="InterPro"/>
</dbReference>
<dbReference type="InterPro" id="IPR001537">
    <property type="entry name" value="SpoU_MeTrfase"/>
</dbReference>
<name>A0A813HZ62_POLGL</name>
<dbReference type="PANTHER" id="PTHR46429:SF2">
    <property type="entry name" value="TRNA_RRNA METHYLTRANSFERASE"/>
    <property type="match status" value="1"/>
</dbReference>
<evidence type="ECO:0000313" key="6">
    <source>
        <dbReference type="Proteomes" id="UP000654075"/>
    </source>
</evidence>